<keyword evidence="4" id="KW-0732">Signal</keyword>
<feature type="signal peptide" evidence="4">
    <location>
        <begin position="1"/>
        <end position="28"/>
    </location>
</feature>
<sequence length="555" mass="59882">MAGGRLVSLLPALSTLITAIALLARGGGLPGSAPPGSPVAPTDPPDEVEVRGKIMAGVPAPAGRHPYVVSIRNAAGKHSCGGTLIKKDVILTAAHCVSELSQPPIVHVYTDDDETMKGVAQEIRARRMFVHEKWLNGHFKDGFDIALLLLPWEFDIPLPQLAKAGSDFPRNRPLVALGWGEVSKNHMANELQMADNLTVHDNSMCGFKTLSKGVICAESMLQNTCQGDSGGPLLLSDTRDRSAKTDIIVGVTSSGPECFEKKNQIGLYTRVDVAREWIDNSVVALKQEGKSAHDPRDLNIPKGRISYVASIKSLSTQGHLCSGVLIDTRHVITAAHCVDPKSDWSAGMRPIITLGETHVSGKSKSGMEVQAEETIIHEQWLPDRRTDSPYNIALMRLPREAPQSPPVVMYNDYKLKTGQEVVAVGWGAPRILLGDEIFSGLNSEKQTFLDGAACNRSSLWDGSVEVGQVCAINEELTASCVVDSGAPIVLLYRHDKPVASQNFDHVIGINAGGASCGTANKPDKYIDLRFHKDWIDGHTKRARECSPCVAGHCEL</sequence>
<dbReference type="Proteomes" id="UP000708148">
    <property type="component" value="Unassembled WGS sequence"/>
</dbReference>
<dbReference type="PROSITE" id="PS50240">
    <property type="entry name" value="TRYPSIN_DOM"/>
    <property type="match status" value="2"/>
</dbReference>
<evidence type="ECO:0000313" key="6">
    <source>
        <dbReference type="EMBL" id="CAD7705394.1"/>
    </source>
</evidence>
<dbReference type="PANTHER" id="PTHR24276">
    <property type="entry name" value="POLYSERASE-RELATED"/>
    <property type="match status" value="1"/>
</dbReference>
<dbReference type="InterPro" id="IPR001254">
    <property type="entry name" value="Trypsin_dom"/>
</dbReference>
<keyword evidence="3" id="KW-0378">Hydrolase</keyword>
<keyword evidence="2" id="KW-1015">Disulfide bond</keyword>
<dbReference type="SUPFAM" id="SSF50494">
    <property type="entry name" value="Trypsin-like serine proteases"/>
    <property type="match status" value="2"/>
</dbReference>
<dbReference type="PANTHER" id="PTHR24276:SF98">
    <property type="entry name" value="FI18310P1-RELATED"/>
    <property type="match status" value="1"/>
</dbReference>
<evidence type="ECO:0000259" key="5">
    <source>
        <dbReference type="PROSITE" id="PS50240"/>
    </source>
</evidence>
<gene>
    <name evidence="6" type="ORF">OSTQU699_LOCUS10749</name>
</gene>
<protein>
    <recommendedName>
        <fullName evidence="5">Peptidase S1 domain-containing protein</fullName>
    </recommendedName>
</protein>
<dbReference type="PRINTS" id="PR00722">
    <property type="entry name" value="CHYMOTRYPSIN"/>
</dbReference>
<dbReference type="InterPro" id="IPR043504">
    <property type="entry name" value="Peptidase_S1_PA_chymotrypsin"/>
</dbReference>
<evidence type="ECO:0000256" key="4">
    <source>
        <dbReference type="SAM" id="SignalP"/>
    </source>
</evidence>
<dbReference type="CDD" id="cd00190">
    <property type="entry name" value="Tryp_SPc"/>
    <property type="match status" value="1"/>
</dbReference>
<reference evidence="6" key="1">
    <citation type="submission" date="2020-12" db="EMBL/GenBank/DDBJ databases">
        <authorList>
            <person name="Iha C."/>
        </authorList>
    </citation>
    <scope>NUCLEOTIDE SEQUENCE</scope>
</reference>
<feature type="domain" description="Peptidase S1" evidence="5">
    <location>
        <begin position="54"/>
        <end position="283"/>
    </location>
</feature>
<feature type="chain" id="PRO_5035893506" description="Peptidase S1 domain-containing protein" evidence="4">
    <location>
        <begin position="29"/>
        <end position="555"/>
    </location>
</feature>
<evidence type="ECO:0000256" key="1">
    <source>
        <dbReference type="ARBA" id="ARBA00007664"/>
    </source>
</evidence>
<dbReference type="Gene3D" id="2.40.10.10">
    <property type="entry name" value="Trypsin-like serine proteases"/>
    <property type="match status" value="3"/>
</dbReference>
<proteinExistence type="inferred from homology"/>
<dbReference type="GO" id="GO:0004252">
    <property type="term" value="F:serine-type endopeptidase activity"/>
    <property type="evidence" value="ECO:0007669"/>
    <property type="project" value="InterPro"/>
</dbReference>
<evidence type="ECO:0000256" key="3">
    <source>
        <dbReference type="RuleBase" id="RU363034"/>
    </source>
</evidence>
<dbReference type="InterPro" id="IPR050430">
    <property type="entry name" value="Peptidase_S1"/>
</dbReference>
<feature type="domain" description="Peptidase S1" evidence="5">
    <location>
        <begin position="282"/>
        <end position="540"/>
    </location>
</feature>
<dbReference type="Pfam" id="PF00089">
    <property type="entry name" value="Trypsin"/>
    <property type="match status" value="2"/>
</dbReference>
<accession>A0A8S1JFU9</accession>
<name>A0A8S1JFU9_9CHLO</name>
<dbReference type="AlphaFoldDB" id="A0A8S1JFU9"/>
<evidence type="ECO:0000256" key="2">
    <source>
        <dbReference type="ARBA" id="ARBA00023157"/>
    </source>
</evidence>
<dbReference type="InterPro" id="IPR018114">
    <property type="entry name" value="TRYPSIN_HIS"/>
</dbReference>
<dbReference type="OrthoDB" id="60866at2759"/>
<comment type="similarity">
    <text evidence="1">Belongs to the peptidase S1 family.</text>
</comment>
<evidence type="ECO:0000313" key="7">
    <source>
        <dbReference type="Proteomes" id="UP000708148"/>
    </source>
</evidence>
<keyword evidence="3" id="KW-0645">Protease</keyword>
<dbReference type="GO" id="GO:0006508">
    <property type="term" value="P:proteolysis"/>
    <property type="evidence" value="ECO:0007669"/>
    <property type="project" value="UniProtKB-KW"/>
</dbReference>
<dbReference type="SMART" id="SM00020">
    <property type="entry name" value="Tryp_SPc"/>
    <property type="match status" value="2"/>
</dbReference>
<dbReference type="InterPro" id="IPR033116">
    <property type="entry name" value="TRYPSIN_SER"/>
</dbReference>
<organism evidence="6 7">
    <name type="scientific">Ostreobium quekettii</name>
    <dbReference type="NCBI Taxonomy" id="121088"/>
    <lineage>
        <taxon>Eukaryota</taxon>
        <taxon>Viridiplantae</taxon>
        <taxon>Chlorophyta</taxon>
        <taxon>core chlorophytes</taxon>
        <taxon>Ulvophyceae</taxon>
        <taxon>TCBD clade</taxon>
        <taxon>Bryopsidales</taxon>
        <taxon>Ostreobineae</taxon>
        <taxon>Ostreobiaceae</taxon>
        <taxon>Ostreobium</taxon>
    </lineage>
</organism>
<keyword evidence="7" id="KW-1185">Reference proteome</keyword>
<dbReference type="InterPro" id="IPR001314">
    <property type="entry name" value="Peptidase_S1A"/>
</dbReference>
<dbReference type="PROSITE" id="PS00135">
    <property type="entry name" value="TRYPSIN_SER"/>
    <property type="match status" value="1"/>
</dbReference>
<keyword evidence="3" id="KW-0720">Serine protease</keyword>
<comment type="caution">
    <text evidence="6">The sequence shown here is derived from an EMBL/GenBank/DDBJ whole genome shotgun (WGS) entry which is preliminary data.</text>
</comment>
<dbReference type="InterPro" id="IPR009003">
    <property type="entry name" value="Peptidase_S1_PA"/>
</dbReference>
<dbReference type="EMBL" id="CAJHUC010003115">
    <property type="protein sequence ID" value="CAD7705394.1"/>
    <property type="molecule type" value="Genomic_DNA"/>
</dbReference>
<dbReference type="PROSITE" id="PS00134">
    <property type="entry name" value="TRYPSIN_HIS"/>
    <property type="match status" value="2"/>
</dbReference>